<organism evidence="2 3">
    <name type="scientific">Moellerella wisconsensis ATCC 35017</name>
    <dbReference type="NCBI Taxonomy" id="1354267"/>
    <lineage>
        <taxon>Bacteria</taxon>
        <taxon>Pseudomonadati</taxon>
        <taxon>Pseudomonadota</taxon>
        <taxon>Gammaproteobacteria</taxon>
        <taxon>Enterobacterales</taxon>
        <taxon>Morganellaceae</taxon>
        <taxon>Moellerella</taxon>
    </lineage>
</organism>
<evidence type="ECO:0000313" key="2">
    <source>
        <dbReference type="EMBL" id="KPD04428.1"/>
    </source>
</evidence>
<dbReference type="InterPro" id="IPR023577">
    <property type="entry name" value="CYTH_domain"/>
</dbReference>
<gene>
    <name evidence="2" type="ORF">M992_0124</name>
</gene>
<dbReference type="SUPFAM" id="SSF55154">
    <property type="entry name" value="CYTH-like phosphatases"/>
    <property type="match status" value="1"/>
</dbReference>
<dbReference type="PROSITE" id="PS51707">
    <property type="entry name" value="CYTH"/>
    <property type="match status" value="1"/>
</dbReference>
<dbReference type="RefSeq" id="WP_053906942.1">
    <property type="nucleotide sequence ID" value="NZ_CAWMUS010000002.1"/>
</dbReference>
<keyword evidence="3" id="KW-1185">Reference proteome</keyword>
<dbReference type="AlphaFoldDB" id="A0A0N0ZAK4"/>
<dbReference type="EMBL" id="LGAA01000002">
    <property type="protein sequence ID" value="KPD04428.1"/>
    <property type="molecule type" value="Genomic_DNA"/>
</dbReference>
<dbReference type="CDD" id="cd07756">
    <property type="entry name" value="CYTH-like_Pase_CHAD"/>
    <property type="match status" value="1"/>
</dbReference>
<protein>
    <submittedName>
        <fullName evidence="2">Adenylate cyclase</fullName>
        <ecNumber evidence="2">4.6.1.1</ecNumber>
    </submittedName>
</protein>
<dbReference type="SMART" id="SM01118">
    <property type="entry name" value="CYTH"/>
    <property type="match status" value="1"/>
</dbReference>
<dbReference type="EC" id="4.6.1.1" evidence="2"/>
<dbReference type="OrthoDB" id="3034217at2"/>
<proteinExistence type="predicted"/>
<evidence type="ECO:0000259" key="1">
    <source>
        <dbReference type="PROSITE" id="PS51707"/>
    </source>
</evidence>
<keyword evidence="2" id="KW-0456">Lyase</keyword>
<reference evidence="2 3" key="1">
    <citation type="submission" date="2015-07" db="EMBL/GenBank/DDBJ databases">
        <title>ATOL: Assembling a taxonomically balanced genome-scale reconstruction of the evolutionary history of the Enterobacteriaceae.</title>
        <authorList>
            <person name="Plunkett G.III."/>
            <person name="Neeno-Eckwall E.C."/>
            <person name="Glasner J.D."/>
            <person name="Perna N.T."/>
        </authorList>
    </citation>
    <scope>NUCLEOTIDE SEQUENCE [LARGE SCALE GENOMIC DNA]</scope>
    <source>
        <strain evidence="2 3">ATCC 35017</strain>
    </source>
</reference>
<dbReference type="Pfam" id="PF01928">
    <property type="entry name" value="CYTH"/>
    <property type="match status" value="1"/>
</dbReference>
<dbReference type="InterPro" id="IPR039013">
    <property type="entry name" value="YgiF"/>
</dbReference>
<dbReference type="GeneID" id="79716086"/>
<name>A0A0N0ZAK4_9GAMM</name>
<dbReference type="Proteomes" id="UP000053226">
    <property type="component" value="Unassembled WGS sequence"/>
</dbReference>
<feature type="domain" description="CYTH" evidence="1">
    <location>
        <begin position="3"/>
        <end position="203"/>
    </location>
</feature>
<dbReference type="Gene3D" id="2.40.320.10">
    <property type="entry name" value="Hypothetical Protein Pfu-838710-001"/>
    <property type="match status" value="1"/>
</dbReference>
<dbReference type="InterPro" id="IPR033469">
    <property type="entry name" value="CYTH-like_dom_sf"/>
</dbReference>
<dbReference type="PANTHER" id="PTHR39569">
    <property type="entry name" value="INORGANIC TRIPHOSPHATASE"/>
    <property type="match status" value="1"/>
</dbReference>
<dbReference type="GO" id="GO:0004016">
    <property type="term" value="F:adenylate cyclase activity"/>
    <property type="evidence" value="ECO:0007669"/>
    <property type="project" value="UniProtKB-EC"/>
</dbReference>
<evidence type="ECO:0000313" key="3">
    <source>
        <dbReference type="Proteomes" id="UP000053226"/>
    </source>
</evidence>
<comment type="caution">
    <text evidence="2">The sequence shown here is derived from an EMBL/GenBank/DDBJ whole genome shotgun (WGS) entry which is preliminary data.</text>
</comment>
<dbReference type="PANTHER" id="PTHR39569:SF1">
    <property type="entry name" value="INORGANIC TRIPHOSPHATASE"/>
    <property type="match status" value="1"/>
</dbReference>
<dbReference type="GO" id="GO:0050355">
    <property type="term" value="F:inorganic triphosphate phosphatase activity"/>
    <property type="evidence" value="ECO:0007669"/>
    <property type="project" value="InterPro"/>
</dbReference>
<accession>A0A0N0ZAK4</accession>
<dbReference type="GO" id="GO:0046872">
    <property type="term" value="F:metal ion binding"/>
    <property type="evidence" value="ECO:0007669"/>
    <property type="project" value="TreeGrafter"/>
</dbReference>
<sequence length="317" mass="36342">MSQVEIELKLAVQTPAIETVRQYLATLPHQHTDAQKLMNIYFDTADKQLRRWDMGLRIRSCEGHYEMTIKTAGQDIGGLYQRPEYNIELENPEVDLTAFPAHIWPEGTDITQLQSQLEILFSTNFNREKWLVNQDDSEVEVVLDLGEVHAGEKSVPIQEFEFELKRGTIADVLNLTKKLADFDGLRLAAKSKAARGYALTAAQKAETVAPLSSFDYEQQPIEQALRALLSVWQQHEDYWLDEHPQARAELVSFLHFVQAFLVHYRYSAPQFIQDIPLDKLQQTVSDEQNSAVEACYSACWLRCKLAFTQWLIALTLP</sequence>